<feature type="signal peptide" evidence="2">
    <location>
        <begin position="1"/>
        <end position="21"/>
    </location>
</feature>
<evidence type="ECO:0000313" key="3">
    <source>
        <dbReference type="EMBL" id="ORE89381.1"/>
    </source>
</evidence>
<organism evidence="3 4">
    <name type="scientific">Oceanococcus atlanticus</name>
    <dbReference type="NCBI Taxonomy" id="1317117"/>
    <lineage>
        <taxon>Bacteria</taxon>
        <taxon>Pseudomonadati</taxon>
        <taxon>Pseudomonadota</taxon>
        <taxon>Gammaproteobacteria</taxon>
        <taxon>Chromatiales</taxon>
        <taxon>Oceanococcaceae</taxon>
        <taxon>Oceanococcus</taxon>
    </lineage>
</organism>
<dbReference type="Proteomes" id="UP000192342">
    <property type="component" value="Unassembled WGS sequence"/>
</dbReference>
<evidence type="ECO:0000256" key="2">
    <source>
        <dbReference type="SAM" id="SignalP"/>
    </source>
</evidence>
<evidence type="ECO:0000256" key="1">
    <source>
        <dbReference type="SAM" id="MobiDB-lite"/>
    </source>
</evidence>
<sequence>MTVFRLILAAGLMSGSLAAQAQPGEQNFDDIDIIALPSRSPDKPTLSLNWSCDAITLSSSQRYRPNNCVERGRQRAQTQELDVETIGLEQPNASNDTPRRFR</sequence>
<comment type="caution">
    <text evidence="3">The sequence shown here is derived from an EMBL/GenBank/DDBJ whole genome shotgun (WGS) entry which is preliminary data.</text>
</comment>
<accession>A0A1Y1SJB4</accession>
<dbReference type="EMBL" id="AQQV01000001">
    <property type="protein sequence ID" value="ORE89381.1"/>
    <property type="molecule type" value="Genomic_DNA"/>
</dbReference>
<keyword evidence="2" id="KW-0732">Signal</keyword>
<proteinExistence type="predicted"/>
<reference evidence="3 4" key="1">
    <citation type="submission" date="2013-04" db="EMBL/GenBank/DDBJ databases">
        <title>Oceanococcus atlanticus 22II-S10r2 Genome Sequencing.</title>
        <authorList>
            <person name="Lai Q."/>
            <person name="Li G."/>
            <person name="Shao Z."/>
        </authorList>
    </citation>
    <scope>NUCLEOTIDE SEQUENCE [LARGE SCALE GENOMIC DNA]</scope>
    <source>
        <strain evidence="3 4">22II-S10r2</strain>
    </source>
</reference>
<name>A0A1Y1SJB4_9GAMM</name>
<dbReference type="AlphaFoldDB" id="A0A1Y1SJB4"/>
<dbReference type="RefSeq" id="WP_083560435.1">
    <property type="nucleotide sequence ID" value="NZ_AQQV01000001.1"/>
</dbReference>
<gene>
    <name evidence="3" type="ORF">ATO7_05860</name>
</gene>
<evidence type="ECO:0000313" key="4">
    <source>
        <dbReference type="Proteomes" id="UP000192342"/>
    </source>
</evidence>
<dbReference type="STRING" id="1317117.ATO7_05860"/>
<protein>
    <submittedName>
        <fullName evidence="3">Uncharacterized protein</fullName>
    </submittedName>
</protein>
<feature type="chain" id="PRO_5010995514" evidence="2">
    <location>
        <begin position="22"/>
        <end position="102"/>
    </location>
</feature>
<feature type="region of interest" description="Disordered" evidence="1">
    <location>
        <begin position="71"/>
        <end position="102"/>
    </location>
</feature>
<keyword evidence="4" id="KW-1185">Reference proteome</keyword>